<evidence type="ECO:0000313" key="9">
    <source>
        <dbReference type="Proteomes" id="UP000812966"/>
    </source>
</evidence>
<sequence length="535" mass="58049">MSKTFRRLLGLVYAPLRQWRGLDTISPQDLVVDSIASSPESSSAELEKANKGRLDELGLGFEEGEVVVVSLDGTPGADPKRWSPAYKAFVLANVTMIAVLITYVSSISAATTEALSTEFGVSLELAQLSTAIFLFGFAFGALPVAPLSEKFGRQPIYLVTLLVSSVFTIGTGASRTFAQVLVTRFFAGASGAAVLAVAGGSLNDIYNPVERGYAFPIYAGAGFMGPMAAPVIGTAISQFWDWRWNYYLCGIVGCVLALFLSAFCPETLGEVILFEKGRVLWKRSQREGETSAGPAIRRPLRKKTPFGKFLQIVLLKALTMLVHEPVIIYLTSLLSLAYFVFFGYLEALPVIYGDIHGLELYQVGLCFVPILIGAGLATLGSMPLARAYARETKRGSTMPPPERRLIPLIIGGFVLPISLFWQGWAGGYAGVSIWASLPSGLGVGFSTVFIFISTYQMLIDTYHAHASSAIAANVMVRYCFAGGAVMAARPMFINMRPQWACTLLGCVAIAMIPFSFIFYYKGEKIRQMSRFVPTD</sequence>
<dbReference type="PANTHER" id="PTHR23502">
    <property type="entry name" value="MAJOR FACILITATOR SUPERFAMILY"/>
    <property type="match status" value="1"/>
</dbReference>
<comment type="caution">
    <text evidence="8">The sequence shown here is derived from an EMBL/GenBank/DDBJ whole genome shotgun (WGS) entry which is preliminary data.</text>
</comment>
<feature type="transmembrane region" description="Helical" evidence="6">
    <location>
        <begin position="213"/>
        <end position="232"/>
    </location>
</feature>
<evidence type="ECO:0000256" key="3">
    <source>
        <dbReference type="ARBA" id="ARBA00022692"/>
    </source>
</evidence>
<feature type="transmembrane region" description="Helical" evidence="6">
    <location>
        <begin position="326"/>
        <end position="345"/>
    </location>
</feature>
<evidence type="ECO:0000256" key="2">
    <source>
        <dbReference type="ARBA" id="ARBA00022448"/>
    </source>
</evidence>
<dbReference type="InterPro" id="IPR036259">
    <property type="entry name" value="MFS_trans_sf"/>
</dbReference>
<evidence type="ECO:0000256" key="6">
    <source>
        <dbReference type="SAM" id="Phobius"/>
    </source>
</evidence>
<dbReference type="EMBL" id="JABELV010000223">
    <property type="protein sequence ID" value="KAG7527861.1"/>
    <property type="molecule type" value="Genomic_DNA"/>
</dbReference>
<dbReference type="Pfam" id="PF07690">
    <property type="entry name" value="MFS_1"/>
    <property type="match status" value="1"/>
</dbReference>
<dbReference type="GO" id="GO:0022857">
    <property type="term" value="F:transmembrane transporter activity"/>
    <property type="evidence" value="ECO:0007669"/>
    <property type="project" value="InterPro"/>
</dbReference>
<feature type="transmembrane region" description="Helical" evidence="6">
    <location>
        <begin position="464"/>
        <end position="485"/>
    </location>
</feature>
<reference evidence="8" key="1">
    <citation type="submission" date="2020-04" db="EMBL/GenBank/DDBJ databases">
        <title>Analysis of mating type loci in Filobasidium floriforme.</title>
        <authorList>
            <person name="Nowrousian M."/>
        </authorList>
    </citation>
    <scope>NUCLEOTIDE SEQUENCE</scope>
    <source>
        <strain evidence="8">CBS 6242</strain>
    </source>
</reference>
<evidence type="ECO:0000256" key="1">
    <source>
        <dbReference type="ARBA" id="ARBA00004141"/>
    </source>
</evidence>
<keyword evidence="4 6" id="KW-1133">Transmembrane helix</keyword>
<keyword evidence="3 6" id="KW-0812">Transmembrane</keyword>
<feature type="transmembrane region" description="Helical" evidence="6">
    <location>
        <begin position="497"/>
        <end position="520"/>
    </location>
</feature>
<dbReference type="PROSITE" id="PS50850">
    <property type="entry name" value="MFS"/>
    <property type="match status" value="1"/>
</dbReference>
<evidence type="ECO:0000259" key="7">
    <source>
        <dbReference type="PROSITE" id="PS50850"/>
    </source>
</evidence>
<dbReference type="PANTHER" id="PTHR23502:SF132">
    <property type="entry name" value="POLYAMINE TRANSPORTER 2-RELATED"/>
    <property type="match status" value="1"/>
</dbReference>
<feature type="transmembrane region" description="Helical" evidence="6">
    <location>
        <begin position="431"/>
        <end position="452"/>
    </location>
</feature>
<dbReference type="Proteomes" id="UP000812966">
    <property type="component" value="Unassembled WGS sequence"/>
</dbReference>
<feature type="transmembrane region" description="Helical" evidence="6">
    <location>
        <begin position="88"/>
        <end position="105"/>
    </location>
</feature>
<dbReference type="Gene3D" id="1.20.1250.20">
    <property type="entry name" value="MFS general substrate transporter like domains"/>
    <property type="match status" value="1"/>
</dbReference>
<name>A0A8K0JGK6_9TREE</name>
<evidence type="ECO:0000313" key="8">
    <source>
        <dbReference type="EMBL" id="KAG7527861.1"/>
    </source>
</evidence>
<feature type="transmembrane region" description="Helical" evidence="6">
    <location>
        <begin position="125"/>
        <end position="144"/>
    </location>
</feature>
<dbReference type="InterPro" id="IPR011701">
    <property type="entry name" value="MFS"/>
</dbReference>
<accession>A0A8K0JGK6</accession>
<gene>
    <name evidence="8" type="ORF">FFLO_06551</name>
</gene>
<feature type="transmembrane region" description="Helical" evidence="6">
    <location>
        <begin position="156"/>
        <end position="173"/>
    </location>
</feature>
<evidence type="ECO:0000256" key="5">
    <source>
        <dbReference type="ARBA" id="ARBA00023136"/>
    </source>
</evidence>
<feature type="transmembrane region" description="Helical" evidence="6">
    <location>
        <begin position="405"/>
        <end position="425"/>
    </location>
</feature>
<evidence type="ECO:0000256" key="4">
    <source>
        <dbReference type="ARBA" id="ARBA00022989"/>
    </source>
</evidence>
<comment type="subcellular location">
    <subcellularLocation>
        <location evidence="1">Membrane</location>
        <topology evidence="1">Multi-pass membrane protein</topology>
    </subcellularLocation>
</comment>
<feature type="transmembrane region" description="Helical" evidence="6">
    <location>
        <begin position="185"/>
        <end position="206"/>
    </location>
</feature>
<keyword evidence="2" id="KW-0813">Transport</keyword>
<protein>
    <recommendedName>
        <fullName evidence="7">Major facilitator superfamily (MFS) profile domain-containing protein</fullName>
    </recommendedName>
</protein>
<feature type="transmembrane region" description="Helical" evidence="6">
    <location>
        <begin position="360"/>
        <end position="384"/>
    </location>
</feature>
<keyword evidence="5 6" id="KW-0472">Membrane</keyword>
<organism evidence="8 9">
    <name type="scientific">Filobasidium floriforme</name>
    <dbReference type="NCBI Taxonomy" id="5210"/>
    <lineage>
        <taxon>Eukaryota</taxon>
        <taxon>Fungi</taxon>
        <taxon>Dikarya</taxon>
        <taxon>Basidiomycota</taxon>
        <taxon>Agaricomycotina</taxon>
        <taxon>Tremellomycetes</taxon>
        <taxon>Filobasidiales</taxon>
        <taxon>Filobasidiaceae</taxon>
        <taxon>Filobasidium</taxon>
    </lineage>
</organism>
<feature type="domain" description="Major facilitator superfamily (MFS) profile" evidence="7">
    <location>
        <begin position="90"/>
        <end position="525"/>
    </location>
</feature>
<keyword evidence="9" id="KW-1185">Reference proteome</keyword>
<dbReference type="AlphaFoldDB" id="A0A8K0JGK6"/>
<dbReference type="SUPFAM" id="SSF103473">
    <property type="entry name" value="MFS general substrate transporter"/>
    <property type="match status" value="1"/>
</dbReference>
<dbReference type="InterPro" id="IPR020846">
    <property type="entry name" value="MFS_dom"/>
</dbReference>
<feature type="transmembrane region" description="Helical" evidence="6">
    <location>
        <begin position="244"/>
        <end position="264"/>
    </location>
</feature>
<dbReference type="GO" id="GO:0005886">
    <property type="term" value="C:plasma membrane"/>
    <property type="evidence" value="ECO:0007669"/>
    <property type="project" value="TreeGrafter"/>
</dbReference>
<proteinExistence type="predicted"/>
<dbReference type="OrthoDB" id="3066029at2759"/>